<accession>A0A914XCZ7</accession>
<dbReference type="PANTHER" id="PTHR28441:SF2">
    <property type="entry name" value="PROTEIN FAM91A1"/>
    <property type="match status" value="1"/>
</dbReference>
<feature type="domain" description="FAM91 N-terminal" evidence="3">
    <location>
        <begin position="8"/>
        <end position="312"/>
    </location>
</feature>
<organism evidence="5 6">
    <name type="scientific">Plectus sambesii</name>
    <dbReference type="NCBI Taxonomy" id="2011161"/>
    <lineage>
        <taxon>Eukaryota</taxon>
        <taxon>Metazoa</taxon>
        <taxon>Ecdysozoa</taxon>
        <taxon>Nematoda</taxon>
        <taxon>Chromadorea</taxon>
        <taxon>Plectida</taxon>
        <taxon>Plectina</taxon>
        <taxon>Plectoidea</taxon>
        <taxon>Plectidae</taxon>
        <taxon>Plectus</taxon>
    </lineage>
</organism>
<protein>
    <submittedName>
        <fullName evidence="6">FAM91A1</fullName>
    </submittedName>
</protein>
<name>A0A914XCZ7_9BILA</name>
<dbReference type="InterPro" id="IPR028091">
    <property type="entry name" value="FAM91_N_dom"/>
</dbReference>
<proteinExistence type="inferred from homology"/>
<dbReference type="AlphaFoldDB" id="A0A914XCZ7"/>
<keyword evidence="5" id="KW-1185">Reference proteome</keyword>
<evidence type="ECO:0000259" key="4">
    <source>
        <dbReference type="Pfam" id="PF14648"/>
    </source>
</evidence>
<reference evidence="6" key="1">
    <citation type="submission" date="2022-11" db="UniProtKB">
        <authorList>
            <consortium name="WormBaseParasite"/>
        </authorList>
    </citation>
    <scope>IDENTIFICATION</scope>
</reference>
<dbReference type="WBParaSite" id="PSAMB.scaffold7087size8254.g29582.t1">
    <property type="protein sequence ID" value="PSAMB.scaffold7087size8254.g29582.t1"/>
    <property type="gene ID" value="PSAMB.scaffold7087size8254.g29582"/>
</dbReference>
<dbReference type="Pfam" id="PF14647">
    <property type="entry name" value="FAM91_N"/>
    <property type="match status" value="1"/>
</dbReference>
<feature type="domain" description="FAM91 C-terminal" evidence="4">
    <location>
        <begin position="380"/>
        <end position="574"/>
    </location>
</feature>
<evidence type="ECO:0000313" key="5">
    <source>
        <dbReference type="Proteomes" id="UP000887566"/>
    </source>
</evidence>
<dbReference type="PANTHER" id="PTHR28441">
    <property type="entry name" value="PROTEIN FAM91A1"/>
    <property type="match status" value="1"/>
</dbReference>
<dbReference type="InterPro" id="IPR028097">
    <property type="entry name" value="FAM91_C_dom"/>
</dbReference>
<feature type="region of interest" description="Disordered" evidence="2">
    <location>
        <begin position="346"/>
        <end position="376"/>
    </location>
</feature>
<evidence type="ECO:0000313" key="6">
    <source>
        <dbReference type="WBParaSite" id="PSAMB.scaffold7087size8254.g29582.t1"/>
    </source>
</evidence>
<comment type="similarity">
    <text evidence="1">Belongs to the FAM91 family.</text>
</comment>
<dbReference type="InterPro" id="IPR039199">
    <property type="entry name" value="FAM91"/>
</dbReference>
<dbReference type="Proteomes" id="UP000887566">
    <property type="component" value="Unplaced"/>
</dbReference>
<dbReference type="Pfam" id="PF14648">
    <property type="entry name" value="FAM91_C"/>
    <property type="match status" value="1"/>
</dbReference>
<evidence type="ECO:0000256" key="2">
    <source>
        <dbReference type="SAM" id="MobiDB-lite"/>
    </source>
</evidence>
<evidence type="ECO:0000259" key="3">
    <source>
        <dbReference type="Pfam" id="PF14647"/>
    </source>
</evidence>
<evidence type="ECO:0000256" key="1">
    <source>
        <dbReference type="ARBA" id="ARBA00010319"/>
    </source>
</evidence>
<sequence>MGTEVEACIRNNWPWAKLPKDVKQVLGNSQREYEKIVVEYSVKNQLRYKGNLVRQVRKNEEQYYDLLMQYSQSHLMLYPYHLSDIIVKELRTTPFNYCINMMMDLMNAERSYDSLPNFTAADCLRLLGIGRNQYIDLMNQARSNKRTFRRAKSVREILPAKPVEVPIEPWWMVSVGCILEDDVKNCVKNEKDVIDILYDEGPQLAGTLDSAVVQKLYHRGLAYFDVPVNDNDHIFVPPLDGFVMNRVLGDYFETLLYKIFVSIDEHTAVRELAEILDIDLQLVKNAVSVFCRLGFAKKRVTGLENLALHVTWAKHMKLDDYVPPQPTPLVDLSISMVSQGGTEVRFPEDDDSGDEMSAMTPAEQSTVSDLPSAGGGDAQPRRIAFLFDSTLTAFLMMGNLSTSLKSHAVTLFEVGKLSDEALDNFIEELQRVNTFAEGEAQRYFEHSQALRETILALREQAELDLIRCESLLSLDHQSRLRVLQKTYQLLVSMAPLSPEASPLSYVNPPHFGPAISAVNSPWFRLYLYELVGQGPISMLITRGTRLRRLPKEFRGCRRLLLCTWSHEPGVVSADT</sequence>